<evidence type="ECO:0000256" key="1">
    <source>
        <dbReference type="SAM" id="MobiDB-lite"/>
    </source>
</evidence>
<organism evidence="2 3">
    <name type="scientific">Favolaschia claudopus</name>
    <dbReference type="NCBI Taxonomy" id="2862362"/>
    <lineage>
        <taxon>Eukaryota</taxon>
        <taxon>Fungi</taxon>
        <taxon>Dikarya</taxon>
        <taxon>Basidiomycota</taxon>
        <taxon>Agaricomycotina</taxon>
        <taxon>Agaricomycetes</taxon>
        <taxon>Agaricomycetidae</taxon>
        <taxon>Agaricales</taxon>
        <taxon>Marasmiineae</taxon>
        <taxon>Mycenaceae</taxon>
        <taxon>Favolaschia</taxon>
    </lineage>
</organism>
<evidence type="ECO:0000313" key="3">
    <source>
        <dbReference type="Proteomes" id="UP001362999"/>
    </source>
</evidence>
<protein>
    <submittedName>
        <fullName evidence="2">Uncharacterized protein</fullName>
    </submittedName>
</protein>
<keyword evidence="3" id="KW-1185">Reference proteome</keyword>
<dbReference type="AlphaFoldDB" id="A0AAW0BJB2"/>
<reference evidence="2 3" key="1">
    <citation type="journal article" date="2024" name="J Genomics">
        <title>Draft genome sequencing and assembly of Favolaschia claudopus CIRM-BRFM 2984 isolated from oak limbs.</title>
        <authorList>
            <person name="Navarro D."/>
            <person name="Drula E."/>
            <person name="Chaduli D."/>
            <person name="Cazenave R."/>
            <person name="Ahrendt S."/>
            <person name="Wang J."/>
            <person name="Lipzen A."/>
            <person name="Daum C."/>
            <person name="Barry K."/>
            <person name="Grigoriev I.V."/>
            <person name="Favel A."/>
            <person name="Rosso M.N."/>
            <person name="Martin F."/>
        </authorList>
    </citation>
    <scope>NUCLEOTIDE SEQUENCE [LARGE SCALE GENOMIC DNA]</scope>
    <source>
        <strain evidence="2 3">CIRM-BRFM 2984</strain>
    </source>
</reference>
<dbReference type="EMBL" id="JAWWNJ010000032">
    <property type="protein sequence ID" value="KAK7026317.1"/>
    <property type="molecule type" value="Genomic_DNA"/>
</dbReference>
<evidence type="ECO:0000313" key="2">
    <source>
        <dbReference type="EMBL" id="KAK7026317.1"/>
    </source>
</evidence>
<accession>A0AAW0BJB2</accession>
<dbReference type="Proteomes" id="UP001362999">
    <property type="component" value="Unassembled WGS sequence"/>
</dbReference>
<proteinExistence type="predicted"/>
<feature type="region of interest" description="Disordered" evidence="1">
    <location>
        <begin position="122"/>
        <end position="153"/>
    </location>
</feature>
<name>A0AAW0BJB2_9AGAR</name>
<sequence>MASCASTSTCSGAVRARLDYADEDDDEFHWRHHRPSSTLSTPHPSSWTGVWGIYALNLIQSTRLVPPFPTPASLAIHNPVACMPFLPLFRVHNLVASVSLHILPCSLPDALFDPTVFTRAHRRQTTEGDTSLKLDSTPPPLRMSELPLPQEAS</sequence>
<gene>
    <name evidence="2" type="ORF">R3P38DRAFT_3269289</name>
</gene>
<comment type="caution">
    <text evidence="2">The sequence shown here is derived from an EMBL/GenBank/DDBJ whole genome shotgun (WGS) entry which is preliminary data.</text>
</comment>